<gene>
    <name evidence="3" type="ORF">GRX01_04275</name>
</gene>
<dbReference type="Proteomes" id="UP000437065">
    <property type="component" value="Unassembled WGS sequence"/>
</dbReference>
<keyword evidence="4" id="KW-1185">Reference proteome</keyword>
<accession>A0A6B0SNT2</accession>
<feature type="transmembrane region" description="Helical" evidence="2">
    <location>
        <begin position="51"/>
        <end position="72"/>
    </location>
</feature>
<organism evidence="3 4">
    <name type="scientific">Halobaculum saliterrae</name>
    <dbReference type="NCBI Taxonomy" id="2073113"/>
    <lineage>
        <taxon>Archaea</taxon>
        <taxon>Methanobacteriati</taxon>
        <taxon>Methanobacteriota</taxon>
        <taxon>Stenosarchaea group</taxon>
        <taxon>Halobacteria</taxon>
        <taxon>Halobacteriales</taxon>
        <taxon>Haloferacaceae</taxon>
        <taxon>Halobaculum</taxon>
    </lineage>
</organism>
<dbReference type="EMBL" id="WUUS01000002">
    <property type="protein sequence ID" value="MXR40564.1"/>
    <property type="molecule type" value="Genomic_DNA"/>
</dbReference>
<dbReference type="AlphaFoldDB" id="A0A6B0SNT2"/>
<feature type="region of interest" description="Disordered" evidence="1">
    <location>
        <begin position="163"/>
        <end position="186"/>
    </location>
</feature>
<feature type="region of interest" description="Disordered" evidence="1">
    <location>
        <begin position="79"/>
        <end position="123"/>
    </location>
</feature>
<reference evidence="3 4" key="1">
    <citation type="submission" date="2019-12" db="EMBL/GenBank/DDBJ databases">
        <title>Isolation and characterization of three novel carbon monoxide-oxidizing members of Halobacteria from salione crusts and soils.</title>
        <authorList>
            <person name="Myers M.R."/>
            <person name="King G.M."/>
        </authorList>
    </citation>
    <scope>NUCLEOTIDE SEQUENCE [LARGE SCALE GENOMIC DNA]</scope>
    <source>
        <strain evidence="3 4">WSA2</strain>
    </source>
</reference>
<sequence length="218" mass="22389">MTDDNPDTDTDDPTAPGGSAVADDSRPPGDPAGTDSADPDEDIDRRRLIRWIAVLAFAVPVVVEVLTFGGLLGNTLIPGGGEESSEDGSAASTTSSRDDGVGIGDELLPEAPPVETVEVSEVRGESADSRTYVLRVAVENTTDGPVELRLAGVTLRDGRSLESVSTTGSIPAGGTGEVTGAWGLPTDSMPVSVDAVLLRDGTESIARSVPLKRPPIRG</sequence>
<dbReference type="RefSeq" id="WP_159663758.1">
    <property type="nucleotide sequence ID" value="NZ_WUUS01000002.1"/>
</dbReference>
<protein>
    <submittedName>
        <fullName evidence="3">Uncharacterized protein</fullName>
    </submittedName>
</protein>
<feature type="region of interest" description="Disordered" evidence="1">
    <location>
        <begin position="1"/>
        <end position="41"/>
    </location>
</feature>
<feature type="compositionally biased region" description="Acidic residues" evidence="1">
    <location>
        <begin position="1"/>
        <end position="12"/>
    </location>
</feature>
<evidence type="ECO:0000256" key="2">
    <source>
        <dbReference type="SAM" id="Phobius"/>
    </source>
</evidence>
<keyword evidence="2" id="KW-1133">Transmembrane helix</keyword>
<keyword evidence="2" id="KW-0472">Membrane</keyword>
<evidence type="ECO:0000313" key="3">
    <source>
        <dbReference type="EMBL" id="MXR40564.1"/>
    </source>
</evidence>
<dbReference type="OrthoDB" id="313546at2157"/>
<evidence type="ECO:0000313" key="4">
    <source>
        <dbReference type="Proteomes" id="UP000437065"/>
    </source>
</evidence>
<name>A0A6B0SNT2_9EURY</name>
<keyword evidence="2" id="KW-0812">Transmembrane</keyword>
<comment type="caution">
    <text evidence="3">The sequence shown here is derived from an EMBL/GenBank/DDBJ whole genome shotgun (WGS) entry which is preliminary data.</text>
</comment>
<evidence type="ECO:0000256" key="1">
    <source>
        <dbReference type="SAM" id="MobiDB-lite"/>
    </source>
</evidence>
<proteinExistence type="predicted"/>